<feature type="domain" description="GGDEF" evidence="4">
    <location>
        <begin position="183"/>
        <end position="312"/>
    </location>
</feature>
<dbReference type="CDD" id="cd01949">
    <property type="entry name" value="GGDEF"/>
    <property type="match status" value="1"/>
</dbReference>
<evidence type="ECO:0000259" key="3">
    <source>
        <dbReference type="PROSITE" id="PS50112"/>
    </source>
</evidence>
<dbReference type="SMART" id="SM00267">
    <property type="entry name" value="GGDEF"/>
    <property type="match status" value="1"/>
</dbReference>
<keyword evidence="5" id="KW-0548">Nucleotidyltransferase</keyword>
<dbReference type="EC" id="2.7.7.65" evidence="1"/>
<dbReference type="InterPro" id="IPR000160">
    <property type="entry name" value="GGDEF_dom"/>
</dbReference>
<dbReference type="CDD" id="cd00130">
    <property type="entry name" value="PAS"/>
    <property type="match status" value="1"/>
</dbReference>
<proteinExistence type="predicted"/>
<organism evidence="5 6">
    <name type="scientific">Vibrio zhugei</name>
    <dbReference type="NCBI Taxonomy" id="2479546"/>
    <lineage>
        <taxon>Bacteria</taxon>
        <taxon>Pseudomonadati</taxon>
        <taxon>Pseudomonadota</taxon>
        <taxon>Gammaproteobacteria</taxon>
        <taxon>Vibrionales</taxon>
        <taxon>Vibrionaceae</taxon>
        <taxon>Vibrio</taxon>
    </lineage>
</organism>
<dbReference type="SUPFAM" id="SSF55785">
    <property type="entry name" value="PYP-like sensor domain (PAS domain)"/>
    <property type="match status" value="1"/>
</dbReference>
<gene>
    <name evidence="5" type="ORF">ACFODT_13555</name>
</gene>
<keyword evidence="6" id="KW-1185">Reference proteome</keyword>
<evidence type="ECO:0000259" key="4">
    <source>
        <dbReference type="PROSITE" id="PS50887"/>
    </source>
</evidence>
<dbReference type="Gene3D" id="3.30.450.20">
    <property type="entry name" value="PAS domain"/>
    <property type="match status" value="1"/>
</dbReference>
<evidence type="ECO:0000256" key="1">
    <source>
        <dbReference type="ARBA" id="ARBA00012528"/>
    </source>
</evidence>
<reference evidence="6" key="1">
    <citation type="journal article" date="2019" name="Int. J. Syst. Evol. Microbiol.">
        <title>The Global Catalogue of Microorganisms (GCM) 10K type strain sequencing project: providing services to taxonomists for standard genome sequencing and annotation.</title>
        <authorList>
            <consortium name="The Broad Institute Genomics Platform"/>
            <consortium name="The Broad Institute Genome Sequencing Center for Infectious Disease"/>
            <person name="Wu L."/>
            <person name="Ma J."/>
        </authorList>
    </citation>
    <scope>NUCLEOTIDE SEQUENCE [LARGE SCALE GENOMIC DNA]</scope>
    <source>
        <strain evidence="6">KCTC 62784</strain>
    </source>
</reference>
<comment type="caution">
    <text evidence="5">The sequence shown here is derived from an EMBL/GenBank/DDBJ whole genome shotgun (WGS) entry which is preliminary data.</text>
</comment>
<dbReference type="NCBIfam" id="TIGR00254">
    <property type="entry name" value="GGDEF"/>
    <property type="match status" value="1"/>
</dbReference>
<dbReference type="Proteomes" id="UP001595384">
    <property type="component" value="Unassembled WGS sequence"/>
</dbReference>
<evidence type="ECO:0000256" key="2">
    <source>
        <dbReference type="ARBA" id="ARBA00034247"/>
    </source>
</evidence>
<dbReference type="PROSITE" id="PS50112">
    <property type="entry name" value="PAS"/>
    <property type="match status" value="1"/>
</dbReference>
<name>A0ABV7C9X7_9VIBR</name>
<dbReference type="RefSeq" id="WP_123015866.1">
    <property type="nucleotide sequence ID" value="NZ_AP024911.1"/>
</dbReference>
<feature type="domain" description="PAS" evidence="3">
    <location>
        <begin position="33"/>
        <end position="77"/>
    </location>
</feature>
<keyword evidence="5" id="KW-0808">Transferase</keyword>
<dbReference type="PANTHER" id="PTHR45138">
    <property type="entry name" value="REGULATORY COMPONENTS OF SENSORY TRANSDUCTION SYSTEM"/>
    <property type="match status" value="1"/>
</dbReference>
<dbReference type="NCBIfam" id="TIGR00229">
    <property type="entry name" value="sensory_box"/>
    <property type="match status" value="1"/>
</dbReference>
<dbReference type="InterPro" id="IPR000014">
    <property type="entry name" value="PAS"/>
</dbReference>
<sequence length="325" mass="37066">MILLVLTCSVLFGCLLALKPSRLISHLKRVSKERDQYLNIMNQSVPVLKTDLSGNITEVNNAFSLLSGYSDRELIGQPADVLCFNREECDNTEMWQVLDAGLSWQGEFHNLTKSGHEFWLFSTILPLYEEDILVGYMSVSSDKTEKKQLELMAEMDSLTKINNRAKIDKCLAQEQERARRYGLKFSVIMLDVDHFKSVNDTYGHLVGDKVLYQLAIMLNENTRSVDEVGRWGGEEFMIVCPETQLKEAEYVAEKVRQTVEQFDFPDVGRITVSLGIAMFTSHDDLKQVIAEADAYLYEAKRQGRNRCASRLSTSNVVRLSHSSRR</sequence>
<protein>
    <recommendedName>
        <fullName evidence="1">diguanylate cyclase</fullName>
        <ecNumber evidence="1">2.7.7.65</ecNumber>
    </recommendedName>
</protein>
<dbReference type="EMBL" id="JBHRSE010000092">
    <property type="protein sequence ID" value="MFC3024841.1"/>
    <property type="molecule type" value="Genomic_DNA"/>
</dbReference>
<dbReference type="Gene3D" id="3.30.70.270">
    <property type="match status" value="1"/>
</dbReference>
<dbReference type="InterPro" id="IPR035965">
    <property type="entry name" value="PAS-like_dom_sf"/>
</dbReference>
<evidence type="ECO:0000313" key="5">
    <source>
        <dbReference type="EMBL" id="MFC3024841.1"/>
    </source>
</evidence>
<comment type="catalytic activity">
    <reaction evidence="2">
        <text>2 GTP = 3',3'-c-di-GMP + 2 diphosphate</text>
        <dbReference type="Rhea" id="RHEA:24898"/>
        <dbReference type="ChEBI" id="CHEBI:33019"/>
        <dbReference type="ChEBI" id="CHEBI:37565"/>
        <dbReference type="ChEBI" id="CHEBI:58805"/>
        <dbReference type="EC" id="2.7.7.65"/>
    </reaction>
</comment>
<dbReference type="InterPro" id="IPR029787">
    <property type="entry name" value="Nucleotide_cyclase"/>
</dbReference>
<evidence type="ECO:0000313" key="6">
    <source>
        <dbReference type="Proteomes" id="UP001595384"/>
    </source>
</evidence>
<dbReference type="GO" id="GO:0052621">
    <property type="term" value="F:diguanylate cyclase activity"/>
    <property type="evidence" value="ECO:0007669"/>
    <property type="project" value="UniProtKB-EC"/>
</dbReference>
<dbReference type="InterPro" id="IPR050469">
    <property type="entry name" value="Diguanylate_Cyclase"/>
</dbReference>
<dbReference type="InterPro" id="IPR043128">
    <property type="entry name" value="Rev_trsase/Diguanyl_cyclase"/>
</dbReference>
<dbReference type="SUPFAM" id="SSF55073">
    <property type="entry name" value="Nucleotide cyclase"/>
    <property type="match status" value="1"/>
</dbReference>
<dbReference type="Pfam" id="PF13426">
    <property type="entry name" value="PAS_9"/>
    <property type="match status" value="1"/>
</dbReference>
<accession>A0ABV7C9X7</accession>
<dbReference type="PANTHER" id="PTHR45138:SF9">
    <property type="entry name" value="DIGUANYLATE CYCLASE DGCM-RELATED"/>
    <property type="match status" value="1"/>
</dbReference>
<dbReference type="Pfam" id="PF00990">
    <property type="entry name" value="GGDEF"/>
    <property type="match status" value="1"/>
</dbReference>
<dbReference type="PROSITE" id="PS50887">
    <property type="entry name" value="GGDEF"/>
    <property type="match status" value="1"/>
</dbReference>